<dbReference type="PROSITE" id="PS00678">
    <property type="entry name" value="WD_REPEATS_1"/>
    <property type="match status" value="1"/>
</dbReference>
<evidence type="ECO:0000256" key="2">
    <source>
        <dbReference type="ARBA" id="ARBA00022737"/>
    </source>
</evidence>
<dbReference type="PROSITE" id="PS50181">
    <property type="entry name" value="FBOX"/>
    <property type="match status" value="1"/>
</dbReference>
<reference evidence="8" key="1">
    <citation type="journal article" date="2014" name="Proc. Natl. Acad. Sci. U.S.A.">
        <title>Extensive sampling of basidiomycete genomes demonstrates inadequacy of the white-rot/brown-rot paradigm for wood decay fungi.</title>
        <authorList>
            <person name="Riley R."/>
            <person name="Salamov A.A."/>
            <person name="Brown D.W."/>
            <person name="Nagy L.G."/>
            <person name="Floudas D."/>
            <person name="Held B.W."/>
            <person name="Levasseur A."/>
            <person name="Lombard V."/>
            <person name="Morin E."/>
            <person name="Otillar R."/>
            <person name="Lindquist E.A."/>
            <person name="Sun H."/>
            <person name="LaButti K.M."/>
            <person name="Schmutz J."/>
            <person name="Jabbour D."/>
            <person name="Luo H."/>
            <person name="Baker S.E."/>
            <person name="Pisabarro A.G."/>
            <person name="Walton J.D."/>
            <person name="Blanchette R.A."/>
            <person name="Henrissat B."/>
            <person name="Martin F."/>
            <person name="Cullen D."/>
            <person name="Hibbett D.S."/>
            <person name="Grigoriev I.V."/>
        </authorList>
    </citation>
    <scope>NUCLEOTIDE SEQUENCE [LARGE SCALE GENOMIC DNA]</scope>
    <source>
        <strain evidence="8">FD-172 SS1</strain>
    </source>
</reference>
<proteinExistence type="predicted"/>
<sequence length="836" mass="92093">MPVAPSPSRQPAKDSPKQTSTPSRNAIPSSRSFTHPHSESPSPFSRNQTLFSPEQNLPRVPWSSSGALDSKSSTPDKPQTPRVVVESTDHPTSVSHSPDLDERHHLDFDEISFDMITEVNGVEIDEDMHAALQNVALIYSRKMTGYKRLLEQSQTSAASQLYALQAELRLLRQQLEQERSMSRDMELRIANHTERALDIHSYPQATPSSPFDILSSLRGDGQGSFDEGEIRRALRTLSLPDRMRLIHLILDSCLPGDITSMIRLLEKYAASAFDILTNLPIHLASHVLRYLSVPSLLRLSTVSRAWYDLVKHPSIWRWHCLQITATDPVPLRPPPDPTGWEGLYKKLHHRESNWKYGLSQELKFLKGHTGYCTTLLLKGKRLISGSYDETIRVWDIGTGEEKKCLKVKAVSCLDFLDEEEVFVAGFHDIGRVQVFSSVTWTVLQTLQGHLYGIRAVAMSSSYLVSAGADKAIVCWDWRAGTKIVRFGQQTNLNIGVQIIDDDRVVGITIDGIVRTFSIRQREMVSQFKLSELTATDPLLSARLAHVGVGPNNMLQWFAAKGTQMTCATKNLILHLQWPSDSRASESPAPAVPVTPSTPASASTLSPLKGGAGRSPLSRSGSAMSFTARRSLGGVSDTPRRSPRPRMSVGRAALLSQPPTLLAMIETPDVAVGAVDPRKRRVATSTRFSTRAGADRRIFVSTYVERSEHSKSNSPSGRDSASPVESQESDTSTMVDLETPITEIGGAWEAFAEAPEEDETPLSSSTSTKPSKLPAGFKGLASPAMNPMAMALSHEEVVVGCADGTIYVMNFAGYEYGLPKREDPEEEDEEEGVDVME</sequence>
<feature type="compositionally biased region" description="Low complexity" evidence="5">
    <location>
        <begin position="584"/>
        <end position="607"/>
    </location>
</feature>
<feature type="compositionally biased region" description="Polar residues" evidence="5">
    <location>
        <begin position="62"/>
        <end position="77"/>
    </location>
</feature>
<dbReference type="InterPro" id="IPR052791">
    <property type="entry name" value="SSM1_domain"/>
</dbReference>
<evidence type="ECO:0000256" key="1">
    <source>
        <dbReference type="ARBA" id="ARBA00022574"/>
    </source>
</evidence>
<dbReference type="InterPro" id="IPR015943">
    <property type="entry name" value="WD40/YVTN_repeat-like_dom_sf"/>
</dbReference>
<dbReference type="SMART" id="SM00256">
    <property type="entry name" value="FBOX"/>
    <property type="match status" value="1"/>
</dbReference>
<evidence type="ECO:0000256" key="5">
    <source>
        <dbReference type="SAM" id="MobiDB-lite"/>
    </source>
</evidence>
<dbReference type="InterPro" id="IPR036322">
    <property type="entry name" value="WD40_repeat_dom_sf"/>
</dbReference>
<keyword evidence="1 3" id="KW-0853">WD repeat</keyword>
<dbReference type="InterPro" id="IPR036047">
    <property type="entry name" value="F-box-like_dom_sf"/>
</dbReference>
<name>A0A067LXH5_BOTB1</name>
<evidence type="ECO:0000313" key="7">
    <source>
        <dbReference type="EMBL" id="KDQ08093.1"/>
    </source>
</evidence>
<keyword evidence="4" id="KW-0175">Coiled coil</keyword>
<dbReference type="Pfam" id="PF00400">
    <property type="entry name" value="WD40"/>
    <property type="match status" value="2"/>
</dbReference>
<keyword evidence="2" id="KW-0677">Repeat</keyword>
<dbReference type="Proteomes" id="UP000027195">
    <property type="component" value="Unassembled WGS sequence"/>
</dbReference>
<dbReference type="PANTHER" id="PTHR47438">
    <property type="entry name" value="PHOSPHATE METABOLISM PROTEIN 8-RELATED"/>
    <property type="match status" value="1"/>
</dbReference>
<feature type="region of interest" description="Disordered" evidence="5">
    <location>
        <begin position="753"/>
        <end position="774"/>
    </location>
</feature>
<dbReference type="PROSITE" id="PS50082">
    <property type="entry name" value="WD_REPEATS_2"/>
    <property type="match status" value="2"/>
</dbReference>
<dbReference type="STRING" id="930990.A0A067LXH5"/>
<dbReference type="PANTHER" id="PTHR47438:SF1">
    <property type="entry name" value="PHOSPHATE METABOLISM PROTEIN 8-RELATED"/>
    <property type="match status" value="1"/>
</dbReference>
<feature type="domain" description="F-box" evidence="6">
    <location>
        <begin position="273"/>
        <end position="319"/>
    </location>
</feature>
<dbReference type="SUPFAM" id="SSF81383">
    <property type="entry name" value="F-box domain"/>
    <property type="match status" value="1"/>
</dbReference>
<dbReference type="InParanoid" id="A0A067LXH5"/>
<dbReference type="Gene3D" id="2.130.10.10">
    <property type="entry name" value="YVTN repeat-like/Quinoprotein amine dehydrogenase"/>
    <property type="match status" value="1"/>
</dbReference>
<keyword evidence="8" id="KW-1185">Reference proteome</keyword>
<feature type="repeat" description="WD" evidence="3">
    <location>
        <begin position="365"/>
        <end position="404"/>
    </location>
</feature>
<feature type="region of interest" description="Disordered" evidence="5">
    <location>
        <begin position="703"/>
        <end position="734"/>
    </location>
</feature>
<evidence type="ECO:0000256" key="3">
    <source>
        <dbReference type="PROSITE-ProRule" id="PRU00221"/>
    </source>
</evidence>
<protein>
    <recommendedName>
        <fullName evidence="6">F-box domain-containing protein</fullName>
    </recommendedName>
</protein>
<dbReference type="InterPro" id="IPR019775">
    <property type="entry name" value="WD40_repeat_CS"/>
</dbReference>
<dbReference type="HOGENOM" id="CLU_009767_0_0_1"/>
<feature type="repeat" description="WD" evidence="3">
    <location>
        <begin position="446"/>
        <end position="485"/>
    </location>
</feature>
<feature type="region of interest" description="Disordered" evidence="5">
    <location>
        <begin position="583"/>
        <end position="651"/>
    </location>
</feature>
<dbReference type="EMBL" id="KL198095">
    <property type="protein sequence ID" value="KDQ08093.1"/>
    <property type="molecule type" value="Genomic_DNA"/>
</dbReference>
<evidence type="ECO:0000259" key="6">
    <source>
        <dbReference type="PROSITE" id="PS50181"/>
    </source>
</evidence>
<dbReference type="Gene3D" id="1.20.1280.50">
    <property type="match status" value="1"/>
</dbReference>
<dbReference type="InterPro" id="IPR001810">
    <property type="entry name" value="F-box_dom"/>
</dbReference>
<feature type="compositionally biased region" description="Low complexity" evidence="5">
    <location>
        <begin position="760"/>
        <end position="773"/>
    </location>
</feature>
<dbReference type="GO" id="GO:0008252">
    <property type="term" value="F:nucleotidase activity"/>
    <property type="evidence" value="ECO:0007669"/>
    <property type="project" value="TreeGrafter"/>
</dbReference>
<dbReference type="SUPFAM" id="SSF50978">
    <property type="entry name" value="WD40 repeat-like"/>
    <property type="match status" value="1"/>
</dbReference>
<evidence type="ECO:0000313" key="8">
    <source>
        <dbReference type="Proteomes" id="UP000027195"/>
    </source>
</evidence>
<feature type="region of interest" description="Disordered" evidence="5">
    <location>
        <begin position="1"/>
        <end position="101"/>
    </location>
</feature>
<organism evidence="7 8">
    <name type="scientific">Botryobasidium botryosum (strain FD-172 SS1)</name>
    <dbReference type="NCBI Taxonomy" id="930990"/>
    <lineage>
        <taxon>Eukaryota</taxon>
        <taxon>Fungi</taxon>
        <taxon>Dikarya</taxon>
        <taxon>Basidiomycota</taxon>
        <taxon>Agaricomycotina</taxon>
        <taxon>Agaricomycetes</taxon>
        <taxon>Cantharellales</taxon>
        <taxon>Botryobasidiaceae</taxon>
        <taxon>Botryobasidium</taxon>
    </lineage>
</organism>
<dbReference type="AlphaFoldDB" id="A0A067LXH5"/>
<gene>
    <name evidence="7" type="ORF">BOTBODRAFT_119051</name>
</gene>
<dbReference type="SMART" id="SM00320">
    <property type="entry name" value="WD40"/>
    <property type="match status" value="3"/>
</dbReference>
<feature type="compositionally biased region" description="Polar residues" evidence="5">
    <location>
        <begin position="17"/>
        <end position="55"/>
    </location>
</feature>
<evidence type="ECO:0000256" key="4">
    <source>
        <dbReference type="SAM" id="Coils"/>
    </source>
</evidence>
<feature type="compositionally biased region" description="Polar residues" evidence="5">
    <location>
        <begin position="711"/>
        <end position="733"/>
    </location>
</feature>
<dbReference type="GO" id="GO:0009166">
    <property type="term" value="P:nucleotide catabolic process"/>
    <property type="evidence" value="ECO:0007669"/>
    <property type="project" value="TreeGrafter"/>
</dbReference>
<dbReference type="InterPro" id="IPR001680">
    <property type="entry name" value="WD40_rpt"/>
</dbReference>
<dbReference type="GO" id="GO:0006206">
    <property type="term" value="P:pyrimidine nucleobase metabolic process"/>
    <property type="evidence" value="ECO:0007669"/>
    <property type="project" value="TreeGrafter"/>
</dbReference>
<dbReference type="OrthoDB" id="1065058at2759"/>
<feature type="coiled-coil region" evidence="4">
    <location>
        <begin position="161"/>
        <end position="188"/>
    </location>
</feature>
<dbReference type="Pfam" id="PF12937">
    <property type="entry name" value="F-box-like"/>
    <property type="match status" value="1"/>
</dbReference>
<accession>A0A067LXH5</accession>
<dbReference type="PROSITE" id="PS50294">
    <property type="entry name" value="WD_REPEATS_REGION"/>
    <property type="match status" value="1"/>
</dbReference>